<dbReference type="InterPro" id="IPR000897">
    <property type="entry name" value="SRP54_GTPase_dom"/>
</dbReference>
<feature type="domain" description="SRP54-type proteins GTP-binding" evidence="7">
    <location>
        <begin position="207"/>
        <end position="397"/>
    </location>
</feature>
<dbReference type="PANTHER" id="PTHR43134">
    <property type="entry name" value="SIGNAL RECOGNITION PARTICLE RECEPTOR SUBUNIT ALPHA"/>
    <property type="match status" value="1"/>
</dbReference>
<keyword evidence="9" id="KW-1185">Reference proteome</keyword>
<organism evidence="8 9">
    <name type="scientific">Falsiroseomonas selenitidurans</name>
    <dbReference type="NCBI Taxonomy" id="2716335"/>
    <lineage>
        <taxon>Bacteria</taxon>
        <taxon>Pseudomonadati</taxon>
        <taxon>Pseudomonadota</taxon>
        <taxon>Alphaproteobacteria</taxon>
        <taxon>Acetobacterales</taxon>
        <taxon>Roseomonadaceae</taxon>
        <taxon>Falsiroseomonas</taxon>
    </lineage>
</organism>
<reference evidence="8 9" key="1">
    <citation type="submission" date="2020-03" db="EMBL/GenBank/DDBJ databases">
        <title>Roseomonas selenitidurans sp. nov. isolated from urban soil.</title>
        <authorList>
            <person name="Liu H."/>
        </authorList>
    </citation>
    <scope>NUCLEOTIDE SEQUENCE [LARGE SCALE GENOMIC DNA]</scope>
    <source>
        <strain evidence="8 9">BU-1</strain>
    </source>
</reference>
<name>A0ABX1EDM0_9PROT</name>
<comment type="caution">
    <text evidence="8">The sequence shown here is derived from an EMBL/GenBank/DDBJ whole genome shotgun (WGS) entry which is preliminary data.</text>
</comment>
<dbReference type="SUPFAM" id="SSF52540">
    <property type="entry name" value="P-loop containing nucleoside triphosphate hydrolases"/>
    <property type="match status" value="1"/>
</dbReference>
<protein>
    <recommendedName>
        <fullName evidence="7">SRP54-type proteins GTP-binding domain-containing protein</fullName>
    </recommendedName>
</protein>
<evidence type="ECO:0000256" key="3">
    <source>
        <dbReference type="ARBA" id="ARBA00022741"/>
    </source>
</evidence>
<evidence type="ECO:0000259" key="7">
    <source>
        <dbReference type="SMART" id="SM00962"/>
    </source>
</evidence>
<evidence type="ECO:0000256" key="2">
    <source>
        <dbReference type="ARBA" id="ARBA00008531"/>
    </source>
</evidence>
<feature type="region of interest" description="Disordered" evidence="6">
    <location>
        <begin position="75"/>
        <end position="106"/>
    </location>
</feature>
<dbReference type="Proteomes" id="UP000787635">
    <property type="component" value="Unassembled WGS sequence"/>
</dbReference>
<dbReference type="EMBL" id="JAAVNE010000061">
    <property type="protein sequence ID" value="NKC34002.1"/>
    <property type="molecule type" value="Genomic_DNA"/>
</dbReference>
<sequence length="411" mass="42619">MRIKVLRAATMPEAMARLRQELGPDAALLSTRPVPGGVEVTGGLEPAEAEEGDLLLIAPGGALVPRRFHFAASPTESAAALPRNGSAPGHSCNPEGRIHPRGEDATIHPRGEDARFHLRGEDARLHLRGEDARLHLRGEDARLHLRGEDARLHLRGEDARLHLRGEDAATLDFHRVPASLAARLAAAPLEASLEASLRFVRLPDGVARPLLLAGPPGAGKTLTCAKLAARRVLAGESPPLVVTADAERPAAAEQLAAFTRVLGATLAVAPTPAAAAAALARRAPGQPVLIDTAGMDPFMPEQARSLAALIAATGAAIVLVLPASMDAAEAADLARAFAALGARHLLPTRLDATRRIGAVLAAAAGGGLALCEAGTSPQVADGLTCLEPVWLSARLRRRSHLAPPSQEGNVP</sequence>
<evidence type="ECO:0000256" key="5">
    <source>
        <dbReference type="ARBA" id="ARBA00023136"/>
    </source>
</evidence>
<feature type="compositionally biased region" description="Basic and acidic residues" evidence="6">
    <location>
        <begin position="96"/>
        <end position="106"/>
    </location>
</feature>
<keyword evidence="3" id="KW-0547">Nucleotide-binding</keyword>
<dbReference type="Pfam" id="PF00448">
    <property type="entry name" value="SRP54"/>
    <property type="match status" value="1"/>
</dbReference>
<dbReference type="InterPro" id="IPR027417">
    <property type="entry name" value="P-loop_NTPase"/>
</dbReference>
<evidence type="ECO:0000256" key="6">
    <source>
        <dbReference type="SAM" id="MobiDB-lite"/>
    </source>
</evidence>
<evidence type="ECO:0000313" key="8">
    <source>
        <dbReference type="EMBL" id="NKC34002.1"/>
    </source>
</evidence>
<dbReference type="SMART" id="SM00962">
    <property type="entry name" value="SRP54"/>
    <property type="match status" value="1"/>
</dbReference>
<dbReference type="RefSeq" id="WP_168034722.1">
    <property type="nucleotide sequence ID" value="NZ_JAAVNE010000061.1"/>
</dbReference>
<comment type="similarity">
    <text evidence="2">Belongs to the GTP-binding SRP family.</text>
</comment>
<evidence type="ECO:0000313" key="9">
    <source>
        <dbReference type="Proteomes" id="UP000787635"/>
    </source>
</evidence>
<comment type="subcellular location">
    <subcellularLocation>
        <location evidence="1">Cell membrane</location>
        <topology evidence="1">Peripheral membrane protein</topology>
        <orientation evidence="1">Cytoplasmic side</orientation>
    </subcellularLocation>
</comment>
<evidence type="ECO:0000256" key="4">
    <source>
        <dbReference type="ARBA" id="ARBA00023134"/>
    </source>
</evidence>
<dbReference type="Gene3D" id="3.40.50.300">
    <property type="entry name" value="P-loop containing nucleotide triphosphate hydrolases"/>
    <property type="match status" value="1"/>
</dbReference>
<dbReference type="PANTHER" id="PTHR43134:SF3">
    <property type="entry name" value="FLAGELLAR BIOSYNTHESIS PROTEIN FLHF"/>
    <property type="match status" value="1"/>
</dbReference>
<accession>A0ABX1EDM0</accession>
<evidence type="ECO:0000256" key="1">
    <source>
        <dbReference type="ARBA" id="ARBA00004413"/>
    </source>
</evidence>
<keyword evidence="4" id="KW-0342">GTP-binding</keyword>
<proteinExistence type="inferred from homology"/>
<gene>
    <name evidence="8" type="ORF">HEQ75_24300</name>
</gene>
<keyword evidence="5" id="KW-0472">Membrane</keyword>